<dbReference type="OrthoDB" id="3532222at2"/>
<accession>A0A4R8CKC5</accession>
<evidence type="ECO:0000313" key="1">
    <source>
        <dbReference type="EMBL" id="TDW75153.1"/>
    </source>
</evidence>
<dbReference type="Proteomes" id="UP000295146">
    <property type="component" value="Unassembled WGS sequence"/>
</dbReference>
<dbReference type="AlphaFoldDB" id="A0A4R8CKC5"/>
<proteinExistence type="predicted"/>
<comment type="caution">
    <text evidence="1">The sequence shown here is derived from an EMBL/GenBank/DDBJ whole genome shotgun (WGS) entry which is preliminary data.</text>
</comment>
<organism evidence="1 2">
    <name type="scientific">Kribbella pratensis</name>
    <dbReference type="NCBI Taxonomy" id="2512112"/>
    <lineage>
        <taxon>Bacteria</taxon>
        <taxon>Bacillati</taxon>
        <taxon>Actinomycetota</taxon>
        <taxon>Actinomycetes</taxon>
        <taxon>Propionibacteriales</taxon>
        <taxon>Kribbellaceae</taxon>
        <taxon>Kribbella</taxon>
    </lineage>
</organism>
<dbReference type="RefSeq" id="WP_134097121.1">
    <property type="nucleotide sequence ID" value="NZ_SODP01000001.1"/>
</dbReference>
<keyword evidence="2" id="KW-1185">Reference proteome</keyword>
<evidence type="ECO:0000313" key="2">
    <source>
        <dbReference type="Proteomes" id="UP000295146"/>
    </source>
</evidence>
<sequence>MDLLFGWRGRVRRWPRIDGRRLPWGELDDVGDIKVISTEVLKGLMEKAARTPGVSATGRPEWLEEHRDALGDHYVVVFGPDSHDFYRCIVFSVLEDRPAGAYTLDMSRADFHALPDISPAELVEFAHRHLSAVPMVPLDPSQEQSWQRVSDER</sequence>
<name>A0A4R8CKC5_9ACTN</name>
<dbReference type="EMBL" id="SODP01000001">
    <property type="protein sequence ID" value="TDW75153.1"/>
    <property type="molecule type" value="Genomic_DNA"/>
</dbReference>
<protein>
    <submittedName>
        <fullName evidence="1">Uncharacterized protein</fullName>
    </submittedName>
</protein>
<gene>
    <name evidence="1" type="ORF">EV653_0274</name>
</gene>
<reference evidence="1 2" key="1">
    <citation type="submission" date="2019-03" db="EMBL/GenBank/DDBJ databases">
        <title>Genomic Encyclopedia of Type Strains, Phase III (KMG-III): the genomes of soil and plant-associated and newly described type strains.</title>
        <authorList>
            <person name="Whitman W."/>
        </authorList>
    </citation>
    <scope>NUCLEOTIDE SEQUENCE [LARGE SCALE GENOMIC DNA]</scope>
    <source>
        <strain evidence="1 2">VKM Ac-2573</strain>
    </source>
</reference>